<dbReference type="InterPro" id="IPR012921">
    <property type="entry name" value="SPOC_C"/>
</dbReference>
<feature type="compositionally biased region" description="Polar residues" evidence="8">
    <location>
        <begin position="540"/>
        <end position="550"/>
    </location>
</feature>
<dbReference type="Gene3D" id="1.10.472.30">
    <property type="entry name" value="Transcription elongation factor S-II, central domain"/>
    <property type="match status" value="1"/>
</dbReference>
<dbReference type="PANTHER" id="PTHR11477:SF11">
    <property type="entry name" value="TRANSCRIPTION FACTOR BYE1"/>
    <property type="match status" value="1"/>
</dbReference>
<proteinExistence type="inferred from homology"/>
<dbReference type="SMART" id="SM00249">
    <property type="entry name" value="PHD"/>
    <property type="match status" value="1"/>
</dbReference>
<evidence type="ECO:0000259" key="10">
    <source>
        <dbReference type="PROSITE" id="PS51321"/>
    </source>
</evidence>
<dbReference type="PROSITE" id="PS50016">
    <property type="entry name" value="ZF_PHD_2"/>
    <property type="match status" value="1"/>
</dbReference>
<evidence type="ECO:0000256" key="4">
    <source>
        <dbReference type="ARBA" id="ARBA00022723"/>
    </source>
</evidence>
<dbReference type="InterPro" id="IPR011011">
    <property type="entry name" value="Znf_FYVE_PHD"/>
</dbReference>
<protein>
    <recommendedName>
        <fullName evidence="3">Transcription factor BYE1</fullName>
    </recommendedName>
</protein>
<comment type="function">
    <text evidence="1">Negative regulator of transcription elongation.</text>
</comment>
<dbReference type="InterPro" id="IPR019786">
    <property type="entry name" value="Zinc_finger_PHD-type_CS"/>
</dbReference>
<dbReference type="PANTHER" id="PTHR11477">
    <property type="entry name" value="TRANSCRIPTION FACTOR S-II ZINC FINGER DOMAIN-CONTAINING PROTEIN"/>
    <property type="match status" value="1"/>
</dbReference>
<comment type="similarity">
    <text evidence="2">Belongs to the BYE1 family.</text>
</comment>
<evidence type="ECO:0000256" key="8">
    <source>
        <dbReference type="SAM" id="MobiDB-lite"/>
    </source>
</evidence>
<dbReference type="Pfam" id="PF07500">
    <property type="entry name" value="TFIIS_M"/>
    <property type="match status" value="1"/>
</dbReference>
<feature type="compositionally biased region" description="Pro residues" evidence="8">
    <location>
        <begin position="209"/>
        <end position="223"/>
    </location>
</feature>
<dbReference type="GO" id="GO:0006368">
    <property type="term" value="P:transcription elongation by RNA polymerase II"/>
    <property type="evidence" value="ECO:0007669"/>
    <property type="project" value="TreeGrafter"/>
</dbReference>
<keyword evidence="4" id="KW-0479">Metal-binding</keyword>
<dbReference type="InterPro" id="IPR036575">
    <property type="entry name" value="TFIIS_cen_dom_sf"/>
</dbReference>
<dbReference type="GO" id="GO:0005634">
    <property type="term" value="C:nucleus"/>
    <property type="evidence" value="ECO:0007669"/>
    <property type="project" value="TreeGrafter"/>
</dbReference>
<feature type="compositionally biased region" description="Basic residues" evidence="8">
    <location>
        <begin position="175"/>
        <end position="187"/>
    </location>
</feature>
<dbReference type="EMBL" id="MU004358">
    <property type="protein sequence ID" value="KAF2654786.1"/>
    <property type="molecule type" value="Genomic_DNA"/>
</dbReference>
<dbReference type="Pfam" id="PF07744">
    <property type="entry name" value="SPOC"/>
    <property type="match status" value="1"/>
</dbReference>
<dbReference type="InterPro" id="IPR003618">
    <property type="entry name" value="TFIIS_cen_dom"/>
</dbReference>
<organism evidence="11 12">
    <name type="scientific">Lophiostoma macrostomum CBS 122681</name>
    <dbReference type="NCBI Taxonomy" id="1314788"/>
    <lineage>
        <taxon>Eukaryota</taxon>
        <taxon>Fungi</taxon>
        <taxon>Dikarya</taxon>
        <taxon>Ascomycota</taxon>
        <taxon>Pezizomycotina</taxon>
        <taxon>Dothideomycetes</taxon>
        <taxon>Pleosporomycetidae</taxon>
        <taxon>Pleosporales</taxon>
        <taxon>Lophiostomataceae</taxon>
        <taxon>Lophiostoma</taxon>
    </lineage>
</organism>
<feature type="compositionally biased region" description="Basic residues" evidence="8">
    <location>
        <begin position="11"/>
        <end position="23"/>
    </location>
</feature>
<dbReference type="Pfam" id="PF23257">
    <property type="entry name" value="DUF7071"/>
    <property type="match status" value="1"/>
</dbReference>
<evidence type="ECO:0000256" key="6">
    <source>
        <dbReference type="ARBA" id="ARBA00022833"/>
    </source>
</evidence>
<keyword evidence="6" id="KW-0862">Zinc</keyword>
<evidence type="ECO:0000313" key="11">
    <source>
        <dbReference type="EMBL" id="KAF2654786.1"/>
    </source>
</evidence>
<dbReference type="InterPro" id="IPR013083">
    <property type="entry name" value="Znf_RING/FYVE/PHD"/>
</dbReference>
<evidence type="ECO:0000256" key="1">
    <source>
        <dbReference type="ARBA" id="ARBA00002311"/>
    </source>
</evidence>
<dbReference type="Proteomes" id="UP000799324">
    <property type="component" value="Unassembled WGS sequence"/>
</dbReference>
<feature type="region of interest" description="Disordered" evidence="8">
    <location>
        <begin position="755"/>
        <end position="857"/>
    </location>
</feature>
<feature type="compositionally biased region" description="Pro residues" evidence="8">
    <location>
        <begin position="798"/>
        <end position="808"/>
    </location>
</feature>
<dbReference type="Gene3D" id="3.30.40.10">
    <property type="entry name" value="Zinc/RING finger domain, C3HC4 (zinc finger)"/>
    <property type="match status" value="1"/>
</dbReference>
<evidence type="ECO:0000256" key="7">
    <source>
        <dbReference type="PROSITE-ProRule" id="PRU00146"/>
    </source>
</evidence>
<sequence length="928" mass="101886">MAGKQNPLLRAPRHGRNPRHAQRHPVPLPTDANGKVADEIRRSGRSTKGQHTKNKDELDAEAAAAAVKPKPKSKPEKKPPPKAEAARSQSVQSGEPPEEAGEDEDIYRCVCGDQREIRGREMICCDKCQAWQHNKCLNLPGSEFWEGKTYYCEQCRPEDHAELLAAMARGERPWNRKKGSKGAKPKFRPSDMASEATATPEKKEDASPHPAPAPTPTPTPAAAPPQETLAEASNGHAETKPPKKSTPKSQPQSPLGEKRPHEAVAEKDTTTAKRRKSSAQHQEKSAGPVSIATDTASLPVKRKLFIDKLIGILSDVVKDASKSRNYRIPDGATPTSIATRLCLQIDHAAVAYHGEPESNSGPYAQHFRSLIVNTKKNPVLVDRLLDGTLTPEELASMSPEEMASEDKQKEIAAMREKVEKHSILTEESGPRIRKTHKGEEYVGEDNMDAPQEFRQPERQVRDSIDEGTPAVPPSPRTDGHQIVELPEEVAKGSSMSIDTSTPQTDSVRRPSTTFNIDSIFKKVQSPSTSQGPFIHRRQSSIRPQQPTPQEDNVDDADVDRLLKDEDNDVEMTGYAADPTIVWRGSVEMQAIGAFDAVARFVAGGDFGQVYPWHELLVPHLPIGGRVESQRGNEYIRGLPEAGHDVAVLSISPVTSEGKVVYDQIYSYFQPRERWGVVPTEILKHHSMRDLYVIPVEPGGSELPGFINMLEYCTIETPRQTPMLLLALVAKLPDTLPQHPPTQHFERYATGEIAAGQTSQPAPPINGPGNTNGPSPSPINPHGPQYSPVQSAFPQDAPAYPPHFTPPPNGHQVLSHSHNSSPQPNPPNALPQSQVPQAHMQVHAQAQGPPPTPTPTHHLNPKAVEIFGQYIDAPVVVKLLSESQVWTEEQMLNLKHIIDTNPAARTDMQVFLEHLQERHGHGEPGRQSG</sequence>
<feature type="compositionally biased region" description="Basic and acidic residues" evidence="8">
    <location>
        <begin position="454"/>
        <end position="464"/>
    </location>
</feature>
<dbReference type="PROSITE" id="PS01359">
    <property type="entry name" value="ZF_PHD_1"/>
    <property type="match status" value="1"/>
</dbReference>
<evidence type="ECO:0000256" key="3">
    <source>
        <dbReference type="ARBA" id="ARBA00021616"/>
    </source>
</evidence>
<feature type="region of interest" description="Disordered" evidence="8">
    <location>
        <begin position="1"/>
        <end position="106"/>
    </location>
</feature>
<dbReference type="CDD" id="cd21538">
    <property type="entry name" value="SPOC_TFIIS"/>
    <property type="match status" value="1"/>
</dbReference>
<dbReference type="GO" id="GO:0031440">
    <property type="term" value="P:regulation of mRNA 3'-end processing"/>
    <property type="evidence" value="ECO:0007669"/>
    <property type="project" value="TreeGrafter"/>
</dbReference>
<dbReference type="GO" id="GO:0000977">
    <property type="term" value="F:RNA polymerase II transcription regulatory region sequence-specific DNA binding"/>
    <property type="evidence" value="ECO:0007669"/>
    <property type="project" value="TreeGrafter"/>
</dbReference>
<feature type="region of interest" description="Disordered" evidence="8">
    <location>
        <begin position="444"/>
        <end position="556"/>
    </location>
</feature>
<feature type="domain" description="PHD-type" evidence="9">
    <location>
        <begin position="106"/>
        <end position="158"/>
    </location>
</feature>
<evidence type="ECO:0000313" key="12">
    <source>
        <dbReference type="Proteomes" id="UP000799324"/>
    </source>
</evidence>
<feature type="compositionally biased region" description="Basic and acidic residues" evidence="8">
    <location>
        <begin position="73"/>
        <end position="85"/>
    </location>
</feature>
<dbReference type="InterPro" id="IPR001965">
    <property type="entry name" value="Znf_PHD"/>
</dbReference>
<dbReference type="InterPro" id="IPR019787">
    <property type="entry name" value="Znf_PHD-finger"/>
</dbReference>
<gene>
    <name evidence="11" type="ORF">K491DRAFT_679356</name>
</gene>
<evidence type="ECO:0000259" key="9">
    <source>
        <dbReference type="PROSITE" id="PS50016"/>
    </source>
</evidence>
<dbReference type="OrthoDB" id="79252at2759"/>
<evidence type="ECO:0000256" key="5">
    <source>
        <dbReference type="ARBA" id="ARBA00022771"/>
    </source>
</evidence>
<feature type="domain" description="TFIIS central" evidence="10">
    <location>
        <begin position="305"/>
        <end position="430"/>
    </location>
</feature>
<accession>A0A6A6T4F9</accession>
<keyword evidence="12" id="KW-1185">Reference proteome</keyword>
<dbReference type="Pfam" id="PF00628">
    <property type="entry name" value="PHD"/>
    <property type="match status" value="1"/>
</dbReference>
<dbReference type="PROSITE" id="PS51321">
    <property type="entry name" value="TFIIS_CENTRAL"/>
    <property type="match status" value="1"/>
</dbReference>
<dbReference type="GO" id="GO:0006362">
    <property type="term" value="P:transcription elongation by RNA polymerase I"/>
    <property type="evidence" value="ECO:0007669"/>
    <property type="project" value="TreeGrafter"/>
</dbReference>
<name>A0A6A6T4F9_9PLEO</name>
<dbReference type="SMART" id="SM00510">
    <property type="entry name" value="TFS2M"/>
    <property type="match status" value="1"/>
</dbReference>
<dbReference type="InterPro" id="IPR055499">
    <property type="entry name" value="DUF7071"/>
</dbReference>
<dbReference type="SUPFAM" id="SSF57903">
    <property type="entry name" value="FYVE/PHD zinc finger"/>
    <property type="match status" value="1"/>
</dbReference>
<feature type="compositionally biased region" description="Polar residues" evidence="8">
    <location>
        <begin position="493"/>
        <end position="516"/>
    </location>
</feature>
<dbReference type="GO" id="GO:0008270">
    <property type="term" value="F:zinc ion binding"/>
    <property type="evidence" value="ECO:0007669"/>
    <property type="project" value="UniProtKB-KW"/>
</dbReference>
<evidence type="ECO:0000256" key="2">
    <source>
        <dbReference type="ARBA" id="ARBA00011050"/>
    </source>
</evidence>
<feature type="region of interest" description="Disordered" evidence="8">
    <location>
        <begin position="168"/>
        <end position="290"/>
    </location>
</feature>
<reference evidence="11" key="1">
    <citation type="journal article" date="2020" name="Stud. Mycol.">
        <title>101 Dothideomycetes genomes: a test case for predicting lifestyles and emergence of pathogens.</title>
        <authorList>
            <person name="Haridas S."/>
            <person name="Albert R."/>
            <person name="Binder M."/>
            <person name="Bloem J."/>
            <person name="Labutti K."/>
            <person name="Salamov A."/>
            <person name="Andreopoulos B."/>
            <person name="Baker S."/>
            <person name="Barry K."/>
            <person name="Bills G."/>
            <person name="Bluhm B."/>
            <person name="Cannon C."/>
            <person name="Castanera R."/>
            <person name="Culley D."/>
            <person name="Daum C."/>
            <person name="Ezra D."/>
            <person name="Gonzalez J."/>
            <person name="Henrissat B."/>
            <person name="Kuo A."/>
            <person name="Liang C."/>
            <person name="Lipzen A."/>
            <person name="Lutzoni F."/>
            <person name="Magnuson J."/>
            <person name="Mondo S."/>
            <person name="Nolan M."/>
            <person name="Ohm R."/>
            <person name="Pangilinan J."/>
            <person name="Park H.-J."/>
            <person name="Ramirez L."/>
            <person name="Alfaro M."/>
            <person name="Sun H."/>
            <person name="Tritt A."/>
            <person name="Yoshinaga Y."/>
            <person name="Zwiers L.-H."/>
            <person name="Turgeon B."/>
            <person name="Goodwin S."/>
            <person name="Spatafora J."/>
            <person name="Crous P."/>
            <person name="Grigoriev I."/>
        </authorList>
    </citation>
    <scope>NUCLEOTIDE SEQUENCE</scope>
    <source>
        <strain evidence="11">CBS 122681</strain>
    </source>
</reference>
<feature type="compositionally biased region" description="Acidic residues" evidence="8">
    <location>
        <begin position="96"/>
        <end position="105"/>
    </location>
</feature>
<keyword evidence="5 7" id="KW-0863">Zinc-finger</keyword>
<dbReference type="AlphaFoldDB" id="A0A6A6T4F9"/>
<feature type="compositionally biased region" description="Basic residues" evidence="8">
    <location>
        <begin position="43"/>
        <end position="52"/>
    </location>
</feature>
<dbReference type="SUPFAM" id="SSF46942">
    <property type="entry name" value="Elongation factor TFIIS domain 2"/>
    <property type="match status" value="1"/>
</dbReference>
<dbReference type="GO" id="GO:0001139">
    <property type="term" value="F:RNA polymerase II complex recruiting activity"/>
    <property type="evidence" value="ECO:0007669"/>
    <property type="project" value="TreeGrafter"/>
</dbReference>
<dbReference type="GO" id="GO:0031564">
    <property type="term" value="P:transcription antitermination"/>
    <property type="evidence" value="ECO:0007669"/>
    <property type="project" value="TreeGrafter"/>
</dbReference>
<feature type="compositionally biased region" description="Basic and acidic residues" evidence="8">
    <location>
        <begin position="256"/>
        <end position="271"/>
    </location>
</feature>